<proteinExistence type="predicted"/>
<keyword evidence="2" id="KW-1133">Transmembrane helix</keyword>
<dbReference type="AlphaFoldDB" id="A0AAV4LZM1"/>
<comment type="caution">
    <text evidence="3">The sequence shown here is derived from an EMBL/GenBank/DDBJ whole genome shotgun (WGS) entry which is preliminary data.</text>
</comment>
<keyword evidence="4" id="KW-1185">Reference proteome</keyword>
<feature type="coiled-coil region" evidence="1">
    <location>
        <begin position="98"/>
        <end position="125"/>
    </location>
</feature>
<organism evidence="3 4">
    <name type="scientific">Babesia caballi</name>
    <dbReference type="NCBI Taxonomy" id="5871"/>
    <lineage>
        <taxon>Eukaryota</taxon>
        <taxon>Sar</taxon>
        <taxon>Alveolata</taxon>
        <taxon>Apicomplexa</taxon>
        <taxon>Aconoidasida</taxon>
        <taxon>Piroplasmida</taxon>
        <taxon>Babesiidae</taxon>
        <taxon>Babesia</taxon>
    </lineage>
</organism>
<feature type="transmembrane region" description="Helical" evidence="2">
    <location>
        <begin position="912"/>
        <end position="930"/>
    </location>
</feature>
<gene>
    <name evidence="3" type="ORF">BcabD6B2_40060</name>
</gene>
<name>A0AAV4LZM1_BABCB</name>
<evidence type="ECO:0000256" key="1">
    <source>
        <dbReference type="SAM" id="Coils"/>
    </source>
</evidence>
<protein>
    <submittedName>
        <fullName evidence="3">Extracellular matrix-binding ebh</fullName>
    </submittedName>
</protein>
<dbReference type="Proteomes" id="UP001497744">
    <property type="component" value="Unassembled WGS sequence"/>
</dbReference>
<dbReference type="InterPro" id="IPR024751">
    <property type="entry name" value="VESA1"/>
</dbReference>
<evidence type="ECO:0000256" key="2">
    <source>
        <dbReference type="SAM" id="Phobius"/>
    </source>
</evidence>
<dbReference type="Pfam" id="PF12785">
    <property type="entry name" value="VESA1_N"/>
    <property type="match status" value="1"/>
</dbReference>
<reference evidence="3 4" key="1">
    <citation type="submission" date="2021-06" db="EMBL/GenBank/DDBJ databases">
        <title>Genome sequence of Babesia caballi.</title>
        <authorList>
            <person name="Yamagishi J."/>
            <person name="Kidaka T."/>
            <person name="Ochi A."/>
        </authorList>
    </citation>
    <scope>NUCLEOTIDE SEQUENCE [LARGE SCALE GENOMIC DNA]</scope>
    <source>
        <strain evidence="3">USDA-D6B2</strain>
    </source>
</reference>
<keyword evidence="2" id="KW-0472">Membrane</keyword>
<dbReference type="RefSeq" id="XP_067716640.1">
    <property type="nucleotide sequence ID" value="XM_067860539.1"/>
</dbReference>
<dbReference type="EMBL" id="BPLF01000003">
    <property type="protein sequence ID" value="GIX64571.1"/>
    <property type="molecule type" value="Genomic_DNA"/>
</dbReference>
<evidence type="ECO:0000313" key="3">
    <source>
        <dbReference type="EMBL" id="GIX64571.1"/>
    </source>
</evidence>
<evidence type="ECO:0000313" key="4">
    <source>
        <dbReference type="Proteomes" id="UP001497744"/>
    </source>
</evidence>
<sequence length="972" mass="107235">MVQNLAKYVQGNQAQTAMKTLMDNRTNFSKAVKSELTLSPSSGSDFRNVLEKLKKVNEFNGKSDRLSQLAEAFKTYLGNVFEAVEEDINVTTAQMSTHNDVQKLVQELKDNFEKVVEQLSRQTATQPINFGQAVLKTHIDAIYENKNGTFKKLYDAVNHKTNYIKDAKAKALVNAVYGAEWNYSWNTGKSPEAVKCAKKFLACLPLIFNGLSYFYWKCSGKGGWNDMTLGSPEPKAFMGLTSIGANRVKSGRKGSDILSQAFKNFTEFSNAAKHPVTSYADFLKKFRGNCLTTWQGSSSATNSNFLSGLYLCSTSYFRHQHQKRDAQARPPSSIREILYFLAALQLSPQYDGLEKHIENLLSTELDVADSGTSGTGNKISADQIKEYLTASCAFSSSVLGLIQGPAASKNTSEPWLFELFCNSAFNFKYPSGAAFLAKFPTTLMPSSFNFSFCIPCARTMWTSAVGRSADMGRILIRVLIILLPPTSVMGIIAKITNVSMMEAALTPNAPTTRALLTDKLKGFSRGHPSDTSSHLAFCSGSTCHVPMGFKAEDLRSEPKNGAQGENICLTLRPLCGGFNTPLRQLSEKLGCLAKRTPRTLGDLFGFTWHLNGQLFKNERPTLEGLIGKFDTAFGMSSSLPDTFTKNPYSAIIELWNHIAKLNPGSSSSSATGLSLSLEAMAPAIPFLYQLFMARDEDSLPLVLFDLYQQCHKVETVNQGGQQKIVITHNSPSGHQCSTSPADLFSLQTSGCSQTNCGPYLYPLTHSDGATFAPRHASTYLSWVLYLSDDLQSWFQEMLDEFRNINCTKSGCHGQKCQAEHGPGQHGSSPSCQCASVVQCGGTLPLLYRHGFRYYSPLVLMGGSSGNGETKRNCEAFANQLQSVLAGDPLNNLITTIDEFLYLFRFYFFYNQSAFWTIYTGLILYTFFFLLDTLRVRSHLHFPSSNSIAPISLLGTGKAPALTKFTKLTYFMP</sequence>
<dbReference type="GeneID" id="94196052"/>
<accession>A0AAV4LZM1</accession>
<keyword evidence="2" id="KW-0812">Transmembrane</keyword>
<keyword evidence="1" id="KW-0175">Coiled coil</keyword>